<name>A0A510KB16_9FUSO</name>
<dbReference type="GO" id="GO:0046872">
    <property type="term" value="F:metal ion binding"/>
    <property type="evidence" value="ECO:0007669"/>
    <property type="project" value="UniProtKB-UniRule"/>
</dbReference>
<dbReference type="Gene3D" id="3.40.630.10">
    <property type="entry name" value="Zn peptidases"/>
    <property type="match status" value="1"/>
</dbReference>
<evidence type="ECO:0000256" key="5">
    <source>
        <dbReference type="ARBA" id="ARBA00022801"/>
    </source>
</evidence>
<gene>
    <name evidence="9" type="ORF">JMUB3934_0109</name>
</gene>
<dbReference type="GO" id="GO:0006508">
    <property type="term" value="P:proteolysis"/>
    <property type="evidence" value="ECO:0007669"/>
    <property type="project" value="UniProtKB-KW"/>
</dbReference>
<keyword evidence="5" id="KW-0378">Hydrolase</keyword>
<evidence type="ECO:0000256" key="6">
    <source>
        <dbReference type="PIRNR" id="PIRNR001123"/>
    </source>
</evidence>
<dbReference type="InterPro" id="IPR023367">
    <property type="entry name" value="Peptidase_M42_dom2"/>
</dbReference>
<feature type="binding site" evidence="8">
    <location>
        <position position="156"/>
    </location>
    <ligand>
        <name>Zn(2+)</name>
        <dbReference type="ChEBI" id="CHEBI:29105"/>
        <label>1</label>
    </ligand>
</feature>
<protein>
    <submittedName>
        <fullName evidence="9">Cellulase</fullName>
    </submittedName>
</protein>
<feature type="binding site" evidence="8">
    <location>
        <position position="60"/>
    </location>
    <ligand>
        <name>Zn(2+)</name>
        <dbReference type="ChEBI" id="CHEBI:29105"/>
        <label>1</label>
    </ligand>
</feature>
<evidence type="ECO:0000256" key="2">
    <source>
        <dbReference type="ARBA" id="ARBA00022438"/>
    </source>
</evidence>
<keyword evidence="3" id="KW-0645">Protease</keyword>
<comment type="cofactor">
    <cofactor evidence="8">
        <name>a divalent metal cation</name>
        <dbReference type="ChEBI" id="CHEBI:60240"/>
    </cofactor>
    <text evidence="8">Binds 2 divalent metal cations per subunit.</text>
</comment>
<feature type="active site" description="Proton acceptor" evidence="7">
    <location>
        <position position="186"/>
    </location>
</feature>
<feature type="binding site" evidence="8">
    <location>
        <position position="187"/>
    </location>
    <ligand>
        <name>Zn(2+)</name>
        <dbReference type="ChEBI" id="CHEBI:29105"/>
        <label>2</label>
    </ligand>
</feature>
<dbReference type="SUPFAM" id="SSF53187">
    <property type="entry name" value="Zn-dependent exopeptidases"/>
    <property type="match status" value="1"/>
</dbReference>
<evidence type="ECO:0000313" key="9">
    <source>
        <dbReference type="EMBL" id="BBM48840.1"/>
    </source>
</evidence>
<evidence type="ECO:0000256" key="8">
    <source>
        <dbReference type="PIRSR" id="PIRSR001123-2"/>
    </source>
</evidence>
<evidence type="ECO:0000256" key="4">
    <source>
        <dbReference type="ARBA" id="ARBA00022723"/>
    </source>
</evidence>
<dbReference type="GO" id="GO:0004177">
    <property type="term" value="F:aminopeptidase activity"/>
    <property type="evidence" value="ECO:0007669"/>
    <property type="project" value="UniProtKB-UniRule"/>
</dbReference>
<evidence type="ECO:0000256" key="3">
    <source>
        <dbReference type="ARBA" id="ARBA00022670"/>
    </source>
</evidence>
<keyword evidence="4 8" id="KW-0479">Metal-binding</keyword>
<organism evidence="9 10">
    <name type="scientific">Leptotrichia wadei</name>
    <dbReference type="NCBI Taxonomy" id="157687"/>
    <lineage>
        <taxon>Bacteria</taxon>
        <taxon>Fusobacteriati</taxon>
        <taxon>Fusobacteriota</taxon>
        <taxon>Fusobacteriia</taxon>
        <taxon>Fusobacteriales</taxon>
        <taxon>Leptotrichiaceae</taxon>
        <taxon>Leptotrichia</taxon>
    </lineage>
</organism>
<sequence length="318" mass="36140">MIKKLSEIVGVSGFEENIINYIFQSINSNTLDKIYVDNVGNLICYKKGKKSSKKVMISAHVDEVGIQIMKKIDERKYSFKVLGNIKCWNLLQQRMRSGNKMGIIFANDETNIKAYNYSNLFINIISTDDNVNIGDVFSFDNKFEESNEYICGKAIDNRICCNILIDFINNMPCLDNDIYCVFTVQEEIGMRGIRVAKTNIRPNIYINLDVSPESEMNNIEIKKGVGIVSSNSIGVSSCDLFKLMVDVAKKNNIIHQIEVSDCGTNELIISNEKDNGTKTIAISLPCKYIHTANTIVHKNDIKEFKKLLEIYIKNTREH</sequence>
<evidence type="ECO:0000256" key="7">
    <source>
        <dbReference type="PIRSR" id="PIRSR001123-1"/>
    </source>
</evidence>
<feature type="binding site" evidence="8">
    <location>
        <position position="290"/>
    </location>
    <ligand>
        <name>Zn(2+)</name>
        <dbReference type="ChEBI" id="CHEBI:29105"/>
        <label>2</label>
    </ligand>
</feature>
<dbReference type="PIRSF" id="PIRSF001123">
    <property type="entry name" value="PepA_GA"/>
    <property type="match status" value="1"/>
</dbReference>
<dbReference type="PANTHER" id="PTHR32481">
    <property type="entry name" value="AMINOPEPTIDASE"/>
    <property type="match status" value="1"/>
</dbReference>
<proteinExistence type="inferred from homology"/>
<evidence type="ECO:0000256" key="1">
    <source>
        <dbReference type="ARBA" id="ARBA00006272"/>
    </source>
</evidence>
<reference evidence="9 10" key="1">
    <citation type="submission" date="2019-07" db="EMBL/GenBank/DDBJ databases">
        <title>Complete Genome Sequence of Leptotrichia wadei Strain JMUB3934.</title>
        <authorList>
            <person name="Watanabe S."/>
            <person name="Cui L."/>
        </authorList>
    </citation>
    <scope>NUCLEOTIDE SEQUENCE [LARGE SCALE GENOMIC DNA]</scope>
    <source>
        <strain evidence="9 10">JMUB3934</strain>
    </source>
</reference>
<feature type="binding site" evidence="8">
    <location>
        <position position="156"/>
    </location>
    <ligand>
        <name>Zn(2+)</name>
        <dbReference type="ChEBI" id="CHEBI:29105"/>
        <label>2</label>
    </ligand>
</feature>
<dbReference type="PANTHER" id="PTHR32481:SF0">
    <property type="entry name" value="AMINOPEPTIDASE YPDE-RELATED"/>
    <property type="match status" value="1"/>
</dbReference>
<feature type="binding site" evidence="8">
    <location>
        <position position="209"/>
    </location>
    <ligand>
        <name>Zn(2+)</name>
        <dbReference type="ChEBI" id="CHEBI:29105"/>
        <label>1</label>
    </ligand>
</feature>
<dbReference type="Proteomes" id="UP000321501">
    <property type="component" value="Chromosome"/>
</dbReference>
<dbReference type="EMBL" id="AP019835">
    <property type="protein sequence ID" value="BBM48840.1"/>
    <property type="molecule type" value="Genomic_DNA"/>
</dbReference>
<keyword evidence="2" id="KW-0031">Aminopeptidase</keyword>
<dbReference type="InterPro" id="IPR008007">
    <property type="entry name" value="Peptidase_M42"/>
</dbReference>
<dbReference type="AlphaFoldDB" id="A0A510KB16"/>
<dbReference type="Pfam" id="PF05343">
    <property type="entry name" value="Peptidase_M42"/>
    <property type="match status" value="1"/>
</dbReference>
<accession>A0A510KB16</accession>
<evidence type="ECO:0000313" key="10">
    <source>
        <dbReference type="Proteomes" id="UP000321501"/>
    </source>
</evidence>
<dbReference type="Gene3D" id="2.40.30.40">
    <property type="entry name" value="Peptidase M42, domain 2"/>
    <property type="match status" value="1"/>
</dbReference>
<comment type="similarity">
    <text evidence="1 6">Belongs to the peptidase M42 family.</text>
</comment>
<dbReference type="InterPro" id="IPR051464">
    <property type="entry name" value="Peptidase_M42_aminopept"/>
</dbReference>